<reference evidence="1 2" key="1">
    <citation type="submission" date="2017-11" db="EMBL/GenBank/DDBJ databases">
        <title>Genome-resolved metagenomics identifies genetic mobility, metabolic interactions, and unexpected diversity in perchlorate-reducing communities.</title>
        <authorList>
            <person name="Barnum T.P."/>
            <person name="Figueroa I.A."/>
            <person name="Carlstrom C.I."/>
            <person name="Lucas L.N."/>
            <person name="Engelbrektson A.L."/>
            <person name="Coates J.D."/>
        </authorList>
    </citation>
    <scope>NUCLEOTIDE SEQUENCE [LARGE SCALE GENOMIC DNA]</scope>
    <source>
        <strain evidence="1">BM706</strain>
    </source>
</reference>
<comment type="caution">
    <text evidence="1">The sequence shown here is derived from an EMBL/GenBank/DDBJ whole genome shotgun (WGS) entry which is preliminary data.</text>
</comment>
<gene>
    <name evidence="1" type="ORF">C0601_11615</name>
</gene>
<dbReference type="AlphaFoldDB" id="A0A2N5ZBE9"/>
<dbReference type="InterPro" id="IPR016024">
    <property type="entry name" value="ARM-type_fold"/>
</dbReference>
<evidence type="ECO:0000313" key="1">
    <source>
        <dbReference type="EMBL" id="PLX16002.1"/>
    </source>
</evidence>
<dbReference type="EMBL" id="PKTG01000123">
    <property type="protein sequence ID" value="PLX16002.1"/>
    <property type="molecule type" value="Genomic_DNA"/>
</dbReference>
<evidence type="ECO:0000313" key="2">
    <source>
        <dbReference type="Proteomes" id="UP000234857"/>
    </source>
</evidence>
<accession>A0A2N5ZBE9</accession>
<dbReference type="SUPFAM" id="SSF48371">
    <property type="entry name" value="ARM repeat"/>
    <property type="match status" value="1"/>
</dbReference>
<sequence>MNIQNVIIKTLATFHYSSVVNFFKDTIVKTSIDELKVYCEALSGSTVLSNIEIDFLINIYAKELDSEKKVYYLSLISEKDTVVFHDLFLRDTQFLKIDVSSLDVIIKHLKEKRVISFLIDQLKTEDLLTRGKLLQKLASFADNKVEEIIDDVLKNGNELEHLSIIKGINSKYFKKLTKKVFSSDPTMEIACLSRFSRLMMESDTSTTIRKTIISIINDKLSSDNEIVRIAAIKYISFYDKKLFSKLLEMWRIIHPFYFPVLRESVMNMIMLDRENSAISLIIEQISIFKVKNFVKYLNRVDNHEFLHFIFRNLTRTSEIEEFLLKIKPFMTDKKLFVDQRFVYSFFRDINQAEIDYFKGSLEAIFTRDYETQRFNEIDIKIIAEYLELFGMLGRKIPEHFRYVNYDYIKLAILKFMEKDEKNFTFFIESAKYKSDIVKEYAIYGLGEYENSIMFLRGLFNECHKRIRPVIIKAISLGISSGRYNFFIQVLDKYLEADDALIEELMDALMPYFKESGLVERLVNVISGNTSLKAKVKALKIMVVSGNIKEDYLMTFIDKYKDVFTREEIFEFLEVIKYLPRDRAIDFYFIVVDRWSAYTVHILKYLNYFKTQETAEKLIEIYNDLVL</sequence>
<proteinExistence type="predicted"/>
<name>A0A2N5ZBE9_MUIH1</name>
<organism evidence="1 2">
    <name type="scientific">Muiribacterium halophilum</name>
    <dbReference type="NCBI Taxonomy" id="2053465"/>
    <lineage>
        <taxon>Bacteria</taxon>
        <taxon>Candidatus Muiribacteriota</taxon>
        <taxon>Candidatus Muiribacteriia</taxon>
        <taxon>Candidatus Muiribacteriales</taxon>
        <taxon>Candidatus Muiribacteriaceae</taxon>
        <taxon>Candidatus Muiribacterium</taxon>
    </lineage>
</organism>
<dbReference type="Proteomes" id="UP000234857">
    <property type="component" value="Unassembled WGS sequence"/>
</dbReference>
<protein>
    <submittedName>
        <fullName evidence="1">Uncharacterized protein</fullName>
    </submittedName>
</protein>